<gene>
    <name evidence="2" type="ORF">SAMN06264365_1328</name>
</gene>
<reference evidence="2 3" key="1">
    <citation type="submission" date="2017-06" db="EMBL/GenBank/DDBJ databases">
        <authorList>
            <person name="Kim H.J."/>
            <person name="Triplett B.A."/>
        </authorList>
    </citation>
    <scope>NUCLEOTIDE SEQUENCE [LARGE SCALE GENOMIC DNA]</scope>
    <source>
        <strain evidence="2 3">DSM 43151</strain>
    </source>
</reference>
<evidence type="ECO:0000313" key="3">
    <source>
        <dbReference type="Proteomes" id="UP000198415"/>
    </source>
</evidence>
<name>A0A239J0W0_9ACTN</name>
<dbReference type="OrthoDB" id="118871at2"/>
<dbReference type="InterPro" id="IPR053959">
    <property type="entry name" value="YvlB/LiaX_N"/>
</dbReference>
<sequence>MTDNRLHVLQMLAEGQISAEEADRLIAALDKQPTTPVAYGAEATVSNPRYLRVLVEDHEGGKETPTNVNIRVPFQLLRAGVRLASLLPGGAKEQINAALRKNNVPIDVTQLKPEDLDELVGHLADMTIDVEERDTKVRIFAE</sequence>
<dbReference type="Proteomes" id="UP000198415">
    <property type="component" value="Unassembled WGS sequence"/>
</dbReference>
<evidence type="ECO:0000259" key="1">
    <source>
        <dbReference type="Pfam" id="PF22746"/>
    </source>
</evidence>
<dbReference type="EMBL" id="FZNR01000032">
    <property type="protein sequence ID" value="SNS99282.1"/>
    <property type="molecule type" value="Genomic_DNA"/>
</dbReference>
<accession>A0A239J0W0</accession>
<dbReference type="AlphaFoldDB" id="A0A239J0W0"/>
<dbReference type="Pfam" id="PF22746">
    <property type="entry name" value="SHOCT-like_DUF2089-C"/>
    <property type="match status" value="1"/>
</dbReference>
<keyword evidence="3" id="KW-1185">Reference proteome</keyword>
<protein>
    <recommendedName>
        <fullName evidence="1">YvlB/LiaX N-terminal domain-containing protein</fullName>
    </recommendedName>
</protein>
<evidence type="ECO:0000313" key="2">
    <source>
        <dbReference type="EMBL" id="SNS99282.1"/>
    </source>
</evidence>
<proteinExistence type="predicted"/>
<feature type="domain" description="YvlB/LiaX N-terminal" evidence="1">
    <location>
        <begin position="8"/>
        <end position="32"/>
    </location>
</feature>
<dbReference type="RefSeq" id="WP_089298766.1">
    <property type="nucleotide sequence ID" value="NZ_BOMU01000123.1"/>
</dbReference>
<organism evidence="2 3">
    <name type="scientific">Actinoplanes regularis</name>
    <dbReference type="NCBI Taxonomy" id="52697"/>
    <lineage>
        <taxon>Bacteria</taxon>
        <taxon>Bacillati</taxon>
        <taxon>Actinomycetota</taxon>
        <taxon>Actinomycetes</taxon>
        <taxon>Micromonosporales</taxon>
        <taxon>Micromonosporaceae</taxon>
        <taxon>Actinoplanes</taxon>
    </lineage>
</organism>